<gene>
    <name evidence="1" type="ORF">CSKR_102987</name>
</gene>
<dbReference type="Proteomes" id="UP000286415">
    <property type="component" value="Unassembled WGS sequence"/>
</dbReference>
<evidence type="ECO:0000313" key="2">
    <source>
        <dbReference type="Proteomes" id="UP000286415"/>
    </source>
</evidence>
<protein>
    <submittedName>
        <fullName evidence="1">Uncharacterized protein</fullName>
    </submittedName>
</protein>
<accession>A0A3R7GXK5</accession>
<evidence type="ECO:0000313" key="1">
    <source>
        <dbReference type="EMBL" id="KAG5453524.1"/>
    </source>
</evidence>
<dbReference type="EMBL" id="NIRI02000013">
    <property type="protein sequence ID" value="KAG5453524.1"/>
    <property type="molecule type" value="Genomic_DNA"/>
</dbReference>
<keyword evidence="2" id="KW-1185">Reference proteome</keyword>
<dbReference type="AlphaFoldDB" id="A0A3R7GXK5"/>
<dbReference type="InParanoid" id="A0A3R7GXK5"/>
<name>A0A3R7GXK5_CLOSI</name>
<reference evidence="1 2" key="2">
    <citation type="journal article" date="2021" name="Genomics">
        <title>High-quality reference genome for Clonorchis sinensis.</title>
        <authorList>
            <person name="Young N.D."/>
            <person name="Stroehlein A.J."/>
            <person name="Kinkar L."/>
            <person name="Wang T."/>
            <person name="Sohn W.M."/>
            <person name="Chang B.C.H."/>
            <person name="Kaur P."/>
            <person name="Weisz D."/>
            <person name="Dudchenko O."/>
            <person name="Aiden E.L."/>
            <person name="Korhonen P.K."/>
            <person name="Gasser R.B."/>
        </authorList>
    </citation>
    <scope>NUCLEOTIDE SEQUENCE [LARGE SCALE GENOMIC DNA]</scope>
    <source>
        <strain evidence="1">Cs-k2</strain>
    </source>
</reference>
<sequence>MHQSNSAHRLKSESASRGHVLTCSPSGGTSGEQPFILRNTLICKQIWFCERLTWDPTEPLVCDVSRQLNVLYQAASCFCWDDIRDIAIHV</sequence>
<proteinExistence type="predicted"/>
<comment type="caution">
    <text evidence="1">The sequence shown here is derived from an EMBL/GenBank/DDBJ whole genome shotgun (WGS) entry which is preliminary data.</text>
</comment>
<reference evidence="1 2" key="1">
    <citation type="journal article" date="2018" name="Biotechnol. Adv.">
        <title>Improved genomic resources and new bioinformatic workflow for the carcinogenic parasite Clonorchis sinensis: Biotechnological implications.</title>
        <authorList>
            <person name="Wang D."/>
            <person name="Korhonen P.K."/>
            <person name="Gasser R.B."/>
            <person name="Young N.D."/>
        </authorList>
    </citation>
    <scope>NUCLEOTIDE SEQUENCE [LARGE SCALE GENOMIC DNA]</scope>
    <source>
        <strain evidence="1">Cs-k2</strain>
    </source>
</reference>
<organism evidence="1 2">
    <name type="scientific">Clonorchis sinensis</name>
    <name type="common">Chinese liver fluke</name>
    <dbReference type="NCBI Taxonomy" id="79923"/>
    <lineage>
        <taxon>Eukaryota</taxon>
        <taxon>Metazoa</taxon>
        <taxon>Spiralia</taxon>
        <taxon>Lophotrochozoa</taxon>
        <taxon>Platyhelminthes</taxon>
        <taxon>Trematoda</taxon>
        <taxon>Digenea</taxon>
        <taxon>Opisthorchiida</taxon>
        <taxon>Opisthorchiata</taxon>
        <taxon>Opisthorchiidae</taxon>
        <taxon>Clonorchis</taxon>
    </lineage>
</organism>